<keyword evidence="3" id="KW-1185">Reference proteome</keyword>
<protein>
    <submittedName>
        <fullName evidence="2">Uncharacterized protein</fullName>
    </submittedName>
</protein>
<feature type="region of interest" description="Disordered" evidence="1">
    <location>
        <begin position="1"/>
        <end position="21"/>
    </location>
</feature>
<accession>A0ABT2UZZ7</accession>
<gene>
    <name evidence="2" type="ORF">OCV69_09780</name>
</gene>
<dbReference type="EMBL" id="JAOQJF010000018">
    <property type="protein sequence ID" value="MCU6800215.1"/>
    <property type="molecule type" value="Genomic_DNA"/>
</dbReference>
<comment type="caution">
    <text evidence="2">The sequence shown here is derived from an EMBL/GenBank/DDBJ whole genome shotgun (WGS) entry which is preliminary data.</text>
</comment>
<dbReference type="RefSeq" id="WP_022272413.1">
    <property type="nucleotide sequence ID" value="NZ_JAOQJF010000018.1"/>
</dbReference>
<proteinExistence type="predicted"/>
<organism evidence="2 3">
    <name type="scientific">Alitiscatomonas aceti</name>
    <dbReference type="NCBI Taxonomy" id="2981724"/>
    <lineage>
        <taxon>Bacteria</taxon>
        <taxon>Bacillati</taxon>
        <taxon>Bacillota</taxon>
        <taxon>Clostridia</taxon>
        <taxon>Lachnospirales</taxon>
        <taxon>Lachnospiraceae</taxon>
        <taxon>Alitiscatomonas</taxon>
    </lineage>
</organism>
<evidence type="ECO:0000313" key="2">
    <source>
        <dbReference type="EMBL" id="MCU6800215.1"/>
    </source>
</evidence>
<feature type="compositionally biased region" description="Polar residues" evidence="1">
    <location>
        <begin position="54"/>
        <end position="66"/>
    </location>
</feature>
<reference evidence="2 3" key="1">
    <citation type="journal article" date="2021" name="ISME Commun">
        <title>Automated analysis of genomic sequences facilitates high-throughput and comprehensive description of bacteria.</title>
        <authorList>
            <person name="Hitch T.C.A."/>
        </authorList>
    </citation>
    <scope>NUCLEOTIDE SEQUENCE [LARGE SCALE GENOMIC DNA]</scope>
    <source>
        <strain evidence="3">f_CCE</strain>
    </source>
</reference>
<name>A0ABT2UZZ7_9FIRM</name>
<evidence type="ECO:0000313" key="3">
    <source>
        <dbReference type="Proteomes" id="UP001652395"/>
    </source>
</evidence>
<dbReference type="Proteomes" id="UP001652395">
    <property type="component" value="Unassembled WGS sequence"/>
</dbReference>
<sequence>MTMEKKNLGLGNMNGMTDQDHRTCGINDMNCLGGEEKEQTLNDMNGVSREDETSCSLNDMNCSKKK</sequence>
<evidence type="ECO:0000256" key="1">
    <source>
        <dbReference type="SAM" id="MobiDB-lite"/>
    </source>
</evidence>
<feature type="region of interest" description="Disordered" evidence="1">
    <location>
        <begin position="43"/>
        <end position="66"/>
    </location>
</feature>